<evidence type="ECO:0000256" key="12">
    <source>
        <dbReference type="HAMAP-Rule" id="MF_00983"/>
    </source>
</evidence>
<feature type="domain" description="Helicase ATP-binding" evidence="13">
    <location>
        <begin position="284"/>
        <end position="450"/>
    </location>
</feature>
<keyword evidence="10 12" id="KW-0413">Isomerase</keyword>
<dbReference type="NCBIfam" id="NF004066">
    <property type="entry name" value="PRK05580.1-3"/>
    <property type="match status" value="1"/>
</dbReference>
<dbReference type="InterPro" id="IPR042115">
    <property type="entry name" value="PriA_3primeBD_sf"/>
</dbReference>
<dbReference type="PANTHER" id="PTHR30580:SF0">
    <property type="entry name" value="PRIMOSOMAL PROTEIN N"/>
    <property type="match status" value="1"/>
</dbReference>
<dbReference type="CDD" id="cd18804">
    <property type="entry name" value="SF2_C_priA"/>
    <property type="match status" value="1"/>
</dbReference>
<comment type="subunit">
    <text evidence="12">Component of the replication restart primosome.</text>
</comment>
<dbReference type="HAMAP" id="MF_00983">
    <property type="entry name" value="PriA"/>
    <property type="match status" value="1"/>
</dbReference>
<dbReference type="NCBIfam" id="TIGR00595">
    <property type="entry name" value="priA"/>
    <property type="match status" value="1"/>
</dbReference>
<dbReference type="GO" id="GO:1990077">
    <property type="term" value="C:primosome complex"/>
    <property type="evidence" value="ECO:0007669"/>
    <property type="project" value="UniProtKB-UniRule"/>
</dbReference>
<evidence type="ECO:0000256" key="1">
    <source>
        <dbReference type="ARBA" id="ARBA00022515"/>
    </source>
</evidence>
<evidence type="ECO:0000259" key="14">
    <source>
        <dbReference type="PROSITE" id="PS51194"/>
    </source>
</evidence>
<protein>
    <recommendedName>
        <fullName evidence="12">Replication restart protein PriA</fullName>
    </recommendedName>
    <alternativeName>
        <fullName evidence="12">ATP-dependent DNA helicase PriA</fullName>
        <ecNumber evidence="12">5.6.2.4</ecNumber>
    </alternativeName>
    <alternativeName>
        <fullName evidence="12">DNA 3'-5' helicase PriA</fullName>
    </alternativeName>
</protein>
<dbReference type="GO" id="GO:0043138">
    <property type="term" value="F:3'-5' DNA helicase activity"/>
    <property type="evidence" value="ECO:0007669"/>
    <property type="project" value="UniProtKB-EC"/>
</dbReference>
<dbReference type="OrthoDB" id="9759544at2"/>
<evidence type="ECO:0000256" key="3">
    <source>
        <dbReference type="ARBA" id="ARBA00022723"/>
    </source>
</evidence>
<feature type="domain" description="Helicase C-terminal" evidence="14">
    <location>
        <begin position="547"/>
        <end position="723"/>
    </location>
</feature>
<keyword evidence="2 12" id="KW-0235">DNA replication</keyword>
<accession>A0A2W0HAY6</accession>
<evidence type="ECO:0000256" key="8">
    <source>
        <dbReference type="ARBA" id="ARBA00022840"/>
    </source>
</evidence>
<dbReference type="PROSITE" id="PS51192">
    <property type="entry name" value="HELICASE_ATP_BIND_1"/>
    <property type="match status" value="1"/>
</dbReference>
<keyword evidence="9 12" id="KW-0238">DNA-binding</keyword>
<feature type="binding site" evidence="12">
    <location>
        <position position="555"/>
    </location>
    <ligand>
        <name>Zn(2+)</name>
        <dbReference type="ChEBI" id="CHEBI:29105"/>
        <label>1</label>
    </ligand>
</feature>
<keyword evidence="8 12" id="KW-0067">ATP-binding</keyword>
<dbReference type="InterPro" id="IPR001650">
    <property type="entry name" value="Helicase_C-like"/>
</dbReference>
<evidence type="ECO:0000313" key="15">
    <source>
        <dbReference type="EMBL" id="PYZ97966.1"/>
    </source>
</evidence>
<evidence type="ECO:0000259" key="13">
    <source>
        <dbReference type="PROSITE" id="PS51192"/>
    </source>
</evidence>
<dbReference type="GO" id="GO:0008270">
    <property type="term" value="F:zinc ion binding"/>
    <property type="evidence" value="ECO:0007669"/>
    <property type="project" value="UniProtKB-UniRule"/>
</dbReference>
<evidence type="ECO:0000256" key="10">
    <source>
        <dbReference type="ARBA" id="ARBA00023235"/>
    </source>
</evidence>
<dbReference type="Pfam" id="PF18319">
    <property type="entry name" value="Zn_ribbon_PriA"/>
    <property type="match status" value="1"/>
</dbReference>
<dbReference type="FunFam" id="3.40.50.300:FF:000489">
    <property type="entry name" value="Primosome assembly protein PriA"/>
    <property type="match status" value="1"/>
</dbReference>
<gene>
    <name evidence="12" type="primary">priA</name>
    <name evidence="15" type="ORF">CR205_05060</name>
</gene>
<dbReference type="EMBL" id="PDOF01000001">
    <property type="protein sequence ID" value="PYZ97966.1"/>
    <property type="molecule type" value="Genomic_DNA"/>
</dbReference>
<dbReference type="RefSeq" id="WP_110517571.1">
    <property type="nucleotide sequence ID" value="NZ_PDOF01000001.1"/>
</dbReference>
<dbReference type="Gene3D" id="3.40.50.300">
    <property type="entry name" value="P-loop containing nucleotide triphosphate hydrolases"/>
    <property type="match status" value="2"/>
</dbReference>
<comment type="catalytic activity">
    <reaction evidence="12">
        <text>Couples ATP hydrolysis with the unwinding of duplex DNA by translocating in the 3'-5' direction.</text>
        <dbReference type="EC" id="5.6.2.4"/>
    </reaction>
</comment>
<sequence>MIVSVIVDVESKQINRVFDYLVPEHFKQTVRPGMRIIVPFGPRKVQGFVIHTKHESDVDPGRLKPFDDIVDVKPALTSELLALAEWLTDHTLCLQVTALKSMLPAAMRAAYDKRISLADDASRTNLDSALLPFFKRTGDVMWDEVKKTEPGLLKIVQKEVKNGLLTIEPVVKSRETKKRVTVIEPLLPQDQLLEKADETDARAPKQALLLRYLSKITAPAALTRLLEETGISRATVKAAVKNGWADQRQVEEYRDPYEGREFKSTEPLPLMNQQKEALDSICRSLDENEHRTYLLHGITGSGKTEVYLQAIDRALKQGKEAIVLVPEISLTPQMVHRFKERFGSDVAVLHSALSKGEKYDEWRKIRDREVTVAVGARSAIFAPFENLGMIIIDEEHETSYKQEEEPRYHARDVAVERGRTYSCPVVLGSATPSLESFARAKKGVYTLLTMGSRVNNVKLPGVRIVDMREELRNGNRSMFSTDLLDAMNDRLEKKEQMVLFLNRRGYSTFIMCRDCGYVAECPHCDISLTYHRSNQTCQCHYCGYHVTRPNRCPDCESEHIRFFGSGTQRVEEELKKVLPEARVIRMDVDTTRRKGSHEKLLTAFEKGDGDILLGTQMIAKGLDFPNITLVGVLTADTMLHIPDFRSSEKTFQLLTQVSGRAGRHKKPGEVIVQSYTPDHFSIQLVKNHDYLSFFGREMVYRRQSDYPPYFFMALINISSEDLTKVVTVSGKIGEFLRKSLAETTVVHGPAASAVPRIKDRYRYQCMVKYKTEPKLAHTLKEILKTYQTEMTRSDLAITIDTNPYMLM</sequence>
<keyword evidence="4 12" id="KW-0547">Nucleotide-binding</keyword>
<dbReference type="EC" id="5.6.2.4" evidence="12"/>
<dbReference type="SMART" id="SM00490">
    <property type="entry name" value="HELICc"/>
    <property type="match status" value="1"/>
</dbReference>
<keyword evidence="6 12" id="KW-0347">Helicase</keyword>
<comment type="similarity">
    <text evidence="12">Belongs to the helicase family. PriA subfamily.</text>
</comment>
<dbReference type="SMART" id="SM00487">
    <property type="entry name" value="DEXDc"/>
    <property type="match status" value="1"/>
</dbReference>
<evidence type="ECO:0000256" key="2">
    <source>
        <dbReference type="ARBA" id="ARBA00022705"/>
    </source>
</evidence>
<keyword evidence="3 12" id="KW-0479">Metal-binding</keyword>
<keyword evidence="5 12" id="KW-0378">Hydrolase</keyword>
<dbReference type="GO" id="GO:0005524">
    <property type="term" value="F:ATP binding"/>
    <property type="evidence" value="ECO:0007669"/>
    <property type="project" value="UniProtKB-UniRule"/>
</dbReference>
<proteinExistence type="inferred from homology"/>
<dbReference type="Pfam" id="PF00270">
    <property type="entry name" value="DEAD"/>
    <property type="match status" value="1"/>
</dbReference>
<dbReference type="Pfam" id="PF00271">
    <property type="entry name" value="Helicase_C"/>
    <property type="match status" value="1"/>
</dbReference>
<dbReference type="GO" id="GO:0006269">
    <property type="term" value="P:DNA replication, synthesis of primer"/>
    <property type="evidence" value="ECO:0007669"/>
    <property type="project" value="UniProtKB-KW"/>
</dbReference>
<dbReference type="GO" id="GO:0006302">
    <property type="term" value="P:double-strand break repair"/>
    <property type="evidence" value="ECO:0007669"/>
    <property type="project" value="InterPro"/>
</dbReference>
<dbReference type="Proteomes" id="UP000248066">
    <property type="component" value="Unassembled WGS sequence"/>
</dbReference>
<evidence type="ECO:0000313" key="16">
    <source>
        <dbReference type="Proteomes" id="UP000248066"/>
    </source>
</evidence>
<dbReference type="InterPro" id="IPR041236">
    <property type="entry name" value="PriA_C"/>
</dbReference>
<dbReference type="AlphaFoldDB" id="A0A2W0HAY6"/>
<dbReference type="InterPro" id="IPR014001">
    <property type="entry name" value="Helicase_ATP-bd"/>
</dbReference>
<name>A0A2W0HAY6_9BACI</name>
<keyword evidence="16" id="KW-1185">Reference proteome</keyword>
<feature type="binding site" evidence="12">
    <location>
        <position position="539"/>
    </location>
    <ligand>
        <name>Zn(2+)</name>
        <dbReference type="ChEBI" id="CHEBI:29105"/>
        <label>2</label>
    </ligand>
</feature>
<dbReference type="Pfam" id="PF17764">
    <property type="entry name" value="PriA_3primeBD"/>
    <property type="match status" value="1"/>
</dbReference>
<dbReference type="GO" id="GO:0016887">
    <property type="term" value="F:ATP hydrolysis activity"/>
    <property type="evidence" value="ECO:0007669"/>
    <property type="project" value="RHEA"/>
</dbReference>
<dbReference type="SUPFAM" id="SSF52540">
    <property type="entry name" value="P-loop containing nucleoside triphosphate hydrolases"/>
    <property type="match status" value="2"/>
</dbReference>
<reference evidence="15 16" key="1">
    <citation type="submission" date="2017-10" db="EMBL/GenBank/DDBJ databases">
        <title>Bacillus sp. nov., a halophilic bacterium isolated from a Yangshapao Lake.</title>
        <authorList>
            <person name="Wang H."/>
        </authorList>
    </citation>
    <scope>NUCLEOTIDE SEQUENCE [LARGE SCALE GENOMIC DNA]</scope>
    <source>
        <strain evidence="15 16">YSP-3</strain>
    </source>
</reference>
<evidence type="ECO:0000256" key="5">
    <source>
        <dbReference type="ARBA" id="ARBA00022801"/>
    </source>
</evidence>
<dbReference type="PROSITE" id="PS51194">
    <property type="entry name" value="HELICASE_CTER"/>
    <property type="match status" value="1"/>
</dbReference>
<feature type="binding site" evidence="12">
    <location>
        <position position="542"/>
    </location>
    <ligand>
        <name>Zn(2+)</name>
        <dbReference type="ChEBI" id="CHEBI:29105"/>
        <label>2</label>
    </ligand>
</feature>
<feature type="binding site" evidence="12">
    <location>
        <position position="521"/>
    </location>
    <ligand>
        <name>Zn(2+)</name>
        <dbReference type="ChEBI" id="CHEBI:29105"/>
        <label>2</label>
    </ligand>
</feature>
<comment type="catalytic activity">
    <reaction evidence="11 12">
        <text>ATP + H2O = ADP + phosphate + H(+)</text>
        <dbReference type="Rhea" id="RHEA:13065"/>
        <dbReference type="ChEBI" id="CHEBI:15377"/>
        <dbReference type="ChEBI" id="CHEBI:15378"/>
        <dbReference type="ChEBI" id="CHEBI:30616"/>
        <dbReference type="ChEBI" id="CHEBI:43474"/>
        <dbReference type="ChEBI" id="CHEBI:456216"/>
        <dbReference type="EC" id="5.6.2.4"/>
    </reaction>
</comment>
<dbReference type="GO" id="GO:0006270">
    <property type="term" value="P:DNA replication initiation"/>
    <property type="evidence" value="ECO:0007669"/>
    <property type="project" value="TreeGrafter"/>
</dbReference>
<dbReference type="InterPro" id="IPR027417">
    <property type="entry name" value="P-loop_NTPase"/>
</dbReference>
<keyword evidence="7 12" id="KW-0862">Zinc</keyword>
<dbReference type="Pfam" id="PF18074">
    <property type="entry name" value="PriA_C"/>
    <property type="match status" value="1"/>
</dbReference>
<feature type="binding site" evidence="12">
    <location>
        <position position="524"/>
    </location>
    <ligand>
        <name>Zn(2+)</name>
        <dbReference type="ChEBI" id="CHEBI:29105"/>
        <label>2</label>
    </ligand>
</feature>
<dbReference type="GO" id="GO:0006310">
    <property type="term" value="P:DNA recombination"/>
    <property type="evidence" value="ECO:0007669"/>
    <property type="project" value="InterPro"/>
</dbReference>
<dbReference type="Gene3D" id="3.40.1440.60">
    <property type="entry name" value="PriA, 3(prime) DNA-binding domain"/>
    <property type="match status" value="1"/>
</dbReference>
<comment type="caution">
    <text evidence="15">The sequence shown here is derived from an EMBL/GenBank/DDBJ whole genome shotgun (WGS) entry which is preliminary data.</text>
</comment>
<dbReference type="InterPro" id="IPR005259">
    <property type="entry name" value="PriA"/>
</dbReference>
<evidence type="ECO:0000256" key="6">
    <source>
        <dbReference type="ARBA" id="ARBA00022806"/>
    </source>
</evidence>
<organism evidence="15 16">
    <name type="scientific">Alteribacter lacisalsi</name>
    <dbReference type="NCBI Taxonomy" id="2045244"/>
    <lineage>
        <taxon>Bacteria</taxon>
        <taxon>Bacillati</taxon>
        <taxon>Bacillota</taxon>
        <taxon>Bacilli</taxon>
        <taxon>Bacillales</taxon>
        <taxon>Bacillaceae</taxon>
        <taxon>Alteribacter</taxon>
    </lineage>
</organism>
<evidence type="ECO:0000256" key="4">
    <source>
        <dbReference type="ARBA" id="ARBA00022741"/>
    </source>
</evidence>
<evidence type="ECO:0000256" key="7">
    <source>
        <dbReference type="ARBA" id="ARBA00022833"/>
    </source>
</evidence>
<dbReference type="FunFam" id="3.40.1440.60:FF:000001">
    <property type="entry name" value="Primosomal protein N"/>
    <property type="match status" value="1"/>
</dbReference>
<comment type="function">
    <text evidence="12">Initiates the restart of stalled replication forks, which reloads the replicative helicase on sites other than the origin of replication. Recognizes and binds to abandoned replication forks and remodels them to uncover a helicase loading site. Promotes assembly of the primosome at these replication forks.</text>
</comment>
<feature type="binding site" evidence="12">
    <location>
        <position position="515"/>
    </location>
    <ligand>
        <name>Zn(2+)</name>
        <dbReference type="ChEBI" id="CHEBI:29105"/>
        <label>1</label>
    </ligand>
</feature>
<dbReference type="InterPro" id="IPR011545">
    <property type="entry name" value="DEAD/DEAH_box_helicase_dom"/>
</dbReference>
<comment type="cofactor">
    <cofactor evidence="12">
        <name>Zn(2+)</name>
        <dbReference type="ChEBI" id="CHEBI:29105"/>
    </cofactor>
    <text evidence="12">Binds 2 zinc ions per subunit.</text>
</comment>
<dbReference type="InterPro" id="IPR040498">
    <property type="entry name" value="PriA_CRR"/>
</dbReference>
<evidence type="ECO:0000256" key="11">
    <source>
        <dbReference type="ARBA" id="ARBA00048988"/>
    </source>
</evidence>
<evidence type="ECO:0000256" key="9">
    <source>
        <dbReference type="ARBA" id="ARBA00023125"/>
    </source>
</evidence>
<keyword evidence="1 12" id="KW-0639">Primosome</keyword>
<feature type="binding site" evidence="12">
    <location>
        <position position="512"/>
    </location>
    <ligand>
        <name>Zn(2+)</name>
        <dbReference type="ChEBI" id="CHEBI:29105"/>
        <label>1</label>
    </ligand>
</feature>
<dbReference type="PANTHER" id="PTHR30580">
    <property type="entry name" value="PRIMOSOMAL PROTEIN N"/>
    <property type="match status" value="1"/>
</dbReference>
<dbReference type="InterPro" id="IPR041222">
    <property type="entry name" value="PriA_3primeBD"/>
</dbReference>
<dbReference type="GO" id="GO:0003677">
    <property type="term" value="F:DNA binding"/>
    <property type="evidence" value="ECO:0007669"/>
    <property type="project" value="UniProtKB-UniRule"/>
</dbReference>
<feature type="binding site" evidence="12">
    <location>
        <position position="552"/>
    </location>
    <ligand>
        <name>Zn(2+)</name>
        <dbReference type="ChEBI" id="CHEBI:29105"/>
        <label>1</label>
    </ligand>
</feature>
<dbReference type="CDD" id="cd17929">
    <property type="entry name" value="DEXHc_priA"/>
    <property type="match status" value="1"/>
</dbReference>